<keyword evidence="11" id="KW-1185">Reference proteome</keyword>
<comment type="caution">
    <text evidence="10">The sequence shown here is derived from an EMBL/GenBank/DDBJ whole genome shotgun (WGS) entry which is preliminary data.</text>
</comment>
<name>A0A8K0JZD9_LADFU</name>
<evidence type="ECO:0000259" key="8">
    <source>
        <dbReference type="PROSITE" id="PS50112"/>
    </source>
</evidence>
<dbReference type="Proteomes" id="UP000792457">
    <property type="component" value="Unassembled WGS sequence"/>
</dbReference>
<dbReference type="EMBL" id="KZ308226">
    <property type="protein sequence ID" value="KAG8225158.1"/>
    <property type="molecule type" value="Genomic_DNA"/>
</dbReference>
<dbReference type="SUPFAM" id="SSF47459">
    <property type="entry name" value="HLH, helix-loop-helix DNA-binding domain"/>
    <property type="match status" value="1"/>
</dbReference>
<dbReference type="PROSITE" id="PS50112">
    <property type="entry name" value="PAS"/>
    <property type="match status" value="1"/>
</dbReference>
<evidence type="ECO:0000259" key="9">
    <source>
        <dbReference type="PROSITE" id="PS50888"/>
    </source>
</evidence>
<gene>
    <name evidence="10" type="ORF">J437_LFUL002858</name>
</gene>
<sequence>MRNMAEKMRRDKLNNYIGELATLVPMVSSSPRRLDKTSVLRLSATYIRIHRTLVSQDGPPRPFLPITLKDFNFSEKVLDEMDGFLFVVMSSGKIVFVSQQVERLLGHTQNDLLGQSVYGITHADDHKLLSSNLSAGGDAEDSMTGSNKCCTVVSGEKDLSSSPSHLSVQSPGSSTNGPTSNKRVSFYLRLSQRAVGRGEAAGYEMVHILGQLRSATTEESQSAMAG</sequence>
<feature type="domain" description="BHLH" evidence="9">
    <location>
        <begin position="1"/>
        <end position="50"/>
    </location>
</feature>
<reference evidence="10" key="2">
    <citation type="submission" date="2017-10" db="EMBL/GenBank/DDBJ databases">
        <title>Ladona fulva Genome sequencing and assembly.</title>
        <authorList>
            <person name="Murali S."/>
            <person name="Richards S."/>
            <person name="Bandaranaike D."/>
            <person name="Bellair M."/>
            <person name="Blankenburg K."/>
            <person name="Chao H."/>
            <person name="Dinh H."/>
            <person name="Doddapaneni H."/>
            <person name="Dugan-Rocha S."/>
            <person name="Elkadiri S."/>
            <person name="Gnanaolivu R."/>
            <person name="Hernandez B."/>
            <person name="Skinner E."/>
            <person name="Javaid M."/>
            <person name="Lee S."/>
            <person name="Li M."/>
            <person name="Ming W."/>
            <person name="Munidasa M."/>
            <person name="Muniz J."/>
            <person name="Nguyen L."/>
            <person name="Hughes D."/>
            <person name="Osuji N."/>
            <person name="Pu L.-L."/>
            <person name="Puazo M."/>
            <person name="Qu C."/>
            <person name="Quiroz J."/>
            <person name="Raj R."/>
            <person name="Weissenberger G."/>
            <person name="Xin Y."/>
            <person name="Zou X."/>
            <person name="Han Y."/>
            <person name="Worley K."/>
            <person name="Muzny D."/>
            <person name="Gibbs R."/>
        </authorList>
    </citation>
    <scope>NUCLEOTIDE SEQUENCE</scope>
    <source>
        <strain evidence="10">Sampled in the wild</strain>
    </source>
</reference>
<feature type="domain" description="PAS" evidence="8">
    <location>
        <begin position="70"/>
        <end position="140"/>
    </location>
</feature>
<dbReference type="InterPro" id="IPR011598">
    <property type="entry name" value="bHLH_dom"/>
</dbReference>
<dbReference type="GO" id="GO:0003677">
    <property type="term" value="F:DNA binding"/>
    <property type="evidence" value="ECO:0007669"/>
    <property type="project" value="UniProtKB-KW"/>
</dbReference>
<dbReference type="Gene3D" id="4.10.280.10">
    <property type="entry name" value="Helix-loop-helix DNA-binding domain"/>
    <property type="match status" value="1"/>
</dbReference>
<evidence type="ECO:0000256" key="4">
    <source>
        <dbReference type="ARBA" id="ARBA00023125"/>
    </source>
</evidence>
<evidence type="ECO:0000313" key="11">
    <source>
        <dbReference type="Proteomes" id="UP000792457"/>
    </source>
</evidence>
<comment type="subcellular location">
    <subcellularLocation>
        <location evidence="1">Nucleus</location>
    </subcellularLocation>
</comment>
<dbReference type="InterPro" id="IPR050933">
    <property type="entry name" value="Circadian_TF"/>
</dbReference>
<dbReference type="PANTHER" id="PTHR23042">
    <property type="entry name" value="CIRCADIAN PROTEIN CLOCK/ARNT/BMAL/PAS"/>
    <property type="match status" value="1"/>
</dbReference>
<evidence type="ECO:0000313" key="10">
    <source>
        <dbReference type="EMBL" id="KAG8225158.1"/>
    </source>
</evidence>
<dbReference type="PROSITE" id="PS50888">
    <property type="entry name" value="BHLH"/>
    <property type="match status" value="1"/>
</dbReference>
<dbReference type="CDD" id="cd11391">
    <property type="entry name" value="bHLH_PAS"/>
    <property type="match status" value="1"/>
</dbReference>
<evidence type="ECO:0000256" key="7">
    <source>
        <dbReference type="SAM" id="MobiDB-lite"/>
    </source>
</evidence>
<evidence type="ECO:0000256" key="5">
    <source>
        <dbReference type="ARBA" id="ARBA00023163"/>
    </source>
</evidence>
<dbReference type="CDD" id="cd00130">
    <property type="entry name" value="PAS"/>
    <property type="match status" value="1"/>
</dbReference>
<accession>A0A8K0JZD9</accession>
<dbReference type="AlphaFoldDB" id="A0A8K0JZD9"/>
<dbReference type="GO" id="GO:0005667">
    <property type="term" value="C:transcription regulator complex"/>
    <property type="evidence" value="ECO:0007669"/>
    <property type="project" value="InterPro"/>
</dbReference>
<dbReference type="GO" id="GO:0005737">
    <property type="term" value="C:cytoplasm"/>
    <property type="evidence" value="ECO:0007669"/>
    <property type="project" value="InterPro"/>
</dbReference>
<organism evidence="10 11">
    <name type="scientific">Ladona fulva</name>
    <name type="common">Scarce chaser dragonfly</name>
    <name type="synonym">Libellula fulva</name>
    <dbReference type="NCBI Taxonomy" id="123851"/>
    <lineage>
        <taxon>Eukaryota</taxon>
        <taxon>Metazoa</taxon>
        <taxon>Ecdysozoa</taxon>
        <taxon>Arthropoda</taxon>
        <taxon>Hexapoda</taxon>
        <taxon>Insecta</taxon>
        <taxon>Pterygota</taxon>
        <taxon>Palaeoptera</taxon>
        <taxon>Odonata</taxon>
        <taxon>Epiprocta</taxon>
        <taxon>Anisoptera</taxon>
        <taxon>Libelluloidea</taxon>
        <taxon>Libellulidae</taxon>
        <taxon>Ladona</taxon>
    </lineage>
</organism>
<proteinExistence type="predicted"/>
<protein>
    <submittedName>
        <fullName evidence="10">Uncharacterized protein</fullName>
    </submittedName>
</protein>
<evidence type="ECO:0000256" key="1">
    <source>
        <dbReference type="ARBA" id="ARBA00004123"/>
    </source>
</evidence>
<dbReference type="GO" id="GO:0045944">
    <property type="term" value="P:positive regulation of transcription by RNA polymerase II"/>
    <property type="evidence" value="ECO:0007669"/>
    <property type="project" value="UniProtKB-ARBA"/>
</dbReference>
<keyword evidence="5" id="KW-0804">Transcription</keyword>
<feature type="compositionally biased region" description="Low complexity" evidence="7">
    <location>
        <begin position="160"/>
        <end position="174"/>
    </location>
</feature>
<feature type="non-terminal residue" evidence="10">
    <location>
        <position position="226"/>
    </location>
</feature>
<dbReference type="SUPFAM" id="SSF55785">
    <property type="entry name" value="PYP-like sensor domain (PAS domain)"/>
    <property type="match status" value="1"/>
</dbReference>
<dbReference type="GO" id="GO:0046983">
    <property type="term" value="F:protein dimerization activity"/>
    <property type="evidence" value="ECO:0007669"/>
    <property type="project" value="InterPro"/>
</dbReference>
<dbReference type="InterPro" id="IPR013767">
    <property type="entry name" value="PAS_fold"/>
</dbReference>
<evidence type="ECO:0000256" key="6">
    <source>
        <dbReference type="ARBA" id="ARBA00023242"/>
    </source>
</evidence>
<dbReference type="OrthoDB" id="7788762at2759"/>
<dbReference type="NCBIfam" id="TIGR00229">
    <property type="entry name" value="sensory_box"/>
    <property type="match status" value="1"/>
</dbReference>
<dbReference type="PRINTS" id="PR00785">
    <property type="entry name" value="NCTRNSLOCATR"/>
</dbReference>
<dbReference type="InterPro" id="IPR001067">
    <property type="entry name" value="Nuc_translocat"/>
</dbReference>
<dbReference type="Pfam" id="PF00989">
    <property type="entry name" value="PAS"/>
    <property type="match status" value="1"/>
</dbReference>
<reference evidence="10" key="1">
    <citation type="submission" date="2013-04" db="EMBL/GenBank/DDBJ databases">
        <authorList>
            <person name="Qu J."/>
            <person name="Murali S.C."/>
            <person name="Bandaranaike D."/>
            <person name="Bellair M."/>
            <person name="Blankenburg K."/>
            <person name="Chao H."/>
            <person name="Dinh H."/>
            <person name="Doddapaneni H."/>
            <person name="Downs B."/>
            <person name="Dugan-Rocha S."/>
            <person name="Elkadiri S."/>
            <person name="Gnanaolivu R.D."/>
            <person name="Hernandez B."/>
            <person name="Javaid M."/>
            <person name="Jayaseelan J.C."/>
            <person name="Lee S."/>
            <person name="Li M."/>
            <person name="Ming W."/>
            <person name="Munidasa M."/>
            <person name="Muniz J."/>
            <person name="Nguyen L."/>
            <person name="Ongeri F."/>
            <person name="Osuji N."/>
            <person name="Pu L.-L."/>
            <person name="Puazo M."/>
            <person name="Qu C."/>
            <person name="Quiroz J."/>
            <person name="Raj R."/>
            <person name="Weissenberger G."/>
            <person name="Xin Y."/>
            <person name="Zou X."/>
            <person name="Han Y."/>
            <person name="Richards S."/>
            <person name="Worley K."/>
            <person name="Muzny D."/>
            <person name="Gibbs R."/>
        </authorList>
    </citation>
    <scope>NUCLEOTIDE SEQUENCE</scope>
    <source>
        <strain evidence="10">Sampled in the wild</strain>
    </source>
</reference>
<dbReference type="SMART" id="SM00353">
    <property type="entry name" value="HLH"/>
    <property type="match status" value="1"/>
</dbReference>
<dbReference type="InterPro" id="IPR035965">
    <property type="entry name" value="PAS-like_dom_sf"/>
</dbReference>
<dbReference type="InterPro" id="IPR000014">
    <property type="entry name" value="PAS"/>
</dbReference>
<dbReference type="GO" id="GO:0005634">
    <property type="term" value="C:nucleus"/>
    <property type="evidence" value="ECO:0007669"/>
    <property type="project" value="UniProtKB-SubCell"/>
</dbReference>
<feature type="region of interest" description="Disordered" evidence="7">
    <location>
        <begin position="154"/>
        <end position="181"/>
    </location>
</feature>
<dbReference type="InterPro" id="IPR036638">
    <property type="entry name" value="HLH_DNA-bd_sf"/>
</dbReference>
<dbReference type="Gene3D" id="3.30.450.20">
    <property type="entry name" value="PAS domain"/>
    <property type="match status" value="1"/>
</dbReference>
<keyword evidence="2" id="KW-0677">Repeat</keyword>
<keyword evidence="3" id="KW-0805">Transcription regulation</keyword>
<keyword evidence="6" id="KW-0539">Nucleus</keyword>
<evidence type="ECO:0000256" key="2">
    <source>
        <dbReference type="ARBA" id="ARBA00022737"/>
    </source>
</evidence>
<dbReference type="GO" id="GO:0003700">
    <property type="term" value="F:DNA-binding transcription factor activity"/>
    <property type="evidence" value="ECO:0007669"/>
    <property type="project" value="InterPro"/>
</dbReference>
<dbReference type="SMART" id="SM00091">
    <property type="entry name" value="PAS"/>
    <property type="match status" value="1"/>
</dbReference>
<dbReference type="Pfam" id="PF00010">
    <property type="entry name" value="HLH"/>
    <property type="match status" value="1"/>
</dbReference>
<keyword evidence="4" id="KW-0238">DNA-binding</keyword>
<evidence type="ECO:0000256" key="3">
    <source>
        <dbReference type="ARBA" id="ARBA00023015"/>
    </source>
</evidence>